<proteinExistence type="predicted"/>
<accession>A0AAD8YIU9</accession>
<gene>
    <name evidence="2" type="ORF">QTG54_003920</name>
</gene>
<reference evidence="2" key="1">
    <citation type="submission" date="2023-06" db="EMBL/GenBank/DDBJ databases">
        <title>Survivors Of The Sea: Transcriptome response of Skeletonema marinoi to long-term dormancy.</title>
        <authorList>
            <person name="Pinder M.I.M."/>
            <person name="Kourtchenko O."/>
            <person name="Robertson E.K."/>
            <person name="Larsson T."/>
            <person name="Maumus F."/>
            <person name="Osuna-Cruz C.M."/>
            <person name="Vancaester E."/>
            <person name="Stenow R."/>
            <person name="Vandepoele K."/>
            <person name="Ploug H."/>
            <person name="Bruchert V."/>
            <person name="Godhe A."/>
            <person name="Topel M."/>
        </authorList>
    </citation>
    <scope>NUCLEOTIDE SEQUENCE</scope>
    <source>
        <strain evidence="2">R05AC</strain>
    </source>
</reference>
<evidence type="ECO:0008006" key="4">
    <source>
        <dbReference type="Google" id="ProtNLM"/>
    </source>
</evidence>
<dbReference type="AlphaFoldDB" id="A0AAD8YIU9"/>
<sequence length="871" mass="99095">MVPDFEKITIDEEDITEETEEMINHCAVECPKIDPTTCDEAGPEEKSIDDPTNSANRRPSGRRAAHPLKSSLKRSSTSTASTASTSMMNESSSTSTIMMDESQSSMRRRSVCFTSLEIRSYGVTLGNAPTFHGPPVTLDWDYDPAETEKFDVDVYEHHRYARRTQSELVIPPSHREYRLMQLGFSRSQIKYAMEEAKRVAKEREKTVQSLKRTRRLSLDEMQGKAKLIRGSRPSNHSLPLARTAEIGGSTSPTMIRRAALRAQYIASRSCISRGVVVTSSARTTCLINYSSTRLIHHQRGGININHIHNNHNDSSHHRPFSSFTSSPSKSLKKVIRPFLVACHPDLMHAAEEESAKKKHPLSNQAKDVNLKAVQTINGLIDNLEDLIGRCTPGGGYKSAGSLPELKAKYEIEFILPSQTNININDDNKPTKKKHYEREALTLRSITMEFPENLRSSVRKWALTSFPDTSSKLHTDPDYEPHPQEEEAFRIALQLRQHATAEFVRLLTISGMKVPQSSFDGMNENSRSSGQLKDESQWSLSDQFLHEMGINPMEDVADPSSNQQNSAFFGRMQPKQATGTCTFSKMQQKRQAFMQKIPWDKFRANYDQAFLDAQADLTTGQLKLFNPNTAEGRERRERLVSQICSNVRIALAKQEDEDMDDEEFDDIPEGLDVVAQLIAIRRLNLILYDNFDYLQMERMGRMWENLGIVLLPPRGDRRRSQRQKDPRHANAIHPGRKLSKWERRMKRRDKMKQVSRGQMRHVADKHFDRIASKEGEAEEEGLQTEKKQKYYLEPESGFKFSYGTRADQGSGHVTAYVPVDFGDDELVRQLYSHLYDYFDNCCGDMGFLNYGADGEVSATLTRDIEQEAKMGI</sequence>
<keyword evidence="3" id="KW-1185">Reference proteome</keyword>
<protein>
    <recommendedName>
        <fullName evidence="4">DUF4460 domain-containing protein</fullName>
    </recommendedName>
</protein>
<evidence type="ECO:0000313" key="2">
    <source>
        <dbReference type="EMBL" id="KAK1745996.1"/>
    </source>
</evidence>
<dbReference type="EMBL" id="JATAAI010000005">
    <property type="protein sequence ID" value="KAK1745996.1"/>
    <property type="molecule type" value="Genomic_DNA"/>
</dbReference>
<evidence type="ECO:0000256" key="1">
    <source>
        <dbReference type="SAM" id="MobiDB-lite"/>
    </source>
</evidence>
<feature type="region of interest" description="Disordered" evidence="1">
    <location>
        <begin position="32"/>
        <end position="104"/>
    </location>
</feature>
<organism evidence="2 3">
    <name type="scientific">Skeletonema marinoi</name>
    <dbReference type="NCBI Taxonomy" id="267567"/>
    <lineage>
        <taxon>Eukaryota</taxon>
        <taxon>Sar</taxon>
        <taxon>Stramenopiles</taxon>
        <taxon>Ochrophyta</taxon>
        <taxon>Bacillariophyta</taxon>
        <taxon>Coscinodiscophyceae</taxon>
        <taxon>Thalassiosirophycidae</taxon>
        <taxon>Thalassiosirales</taxon>
        <taxon>Skeletonemataceae</taxon>
        <taxon>Skeletonema</taxon>
        <taxon>Skeletonema marinoi-dohrnii complex</taxon>
    </lineage>
</organism>
<feature type="compositionally biased region" description="Low complexity" evidence="1">
    <location>
        <begin position="68"/>
        <end position="96"/>
    </location>
</feature>
<dbReference type="Proteomes" id="UP001224775">
    <property type="component" value="Unassembled WGS sequence"/>
</dbReference>
<name>A0AAD8YIU9_9STRA</name>
<comment type="caution">
    <text evidence="2">The sequence shown here is derived from an EMBL/GenBank/DDBJ whole genome shotgun (WGS) entry which is preliminary data.</text>
</comment>
<evidence type="ECO:0000313" key="3">
    <source>
        <dbReference type="Proteomes" id="UP001224775"/>
    </source>
</evidence>